<proteinExistence type="predicted"/>
<gene>
    <name evidence="1" type="ORF">GM921_12545</name>
</gene>
<dbReference type="RefSeq" id="WP_182922982.1">
    <property type="nucleotide sequence ID" value="NZ_WNXD01000002.1"/>
</dbReference>
<keyword evidence="2" id="KW-1185">Reference proteome</keyword>
<reference evidence="1" key="1">
    <citation type="submission" date="2019-11" db="EMBL/GenBank/DDBJ databases">
        <title>Description of Pedobacter sp. LMG 31464T.</title>
        <authorList>
            <person name="Carlier A."/>
            <person name="Qi S."/>
            <person name="Vandamme P."/>
        </authorList>
    </citation>
    <scope>NUCLEOTIDE SEQUENCE</scope>
    <source>
        <strain evidence="1">LMG 31464</strain>
    </source>
</reference>
<accession>A0A923IXH2</accession>
<dbReference type="EMBL" id="WNXD01000002">
    <property type="protein sequence ID" value="MBB2146322.1"/>
    <property type="molecule type" value="Genomic_DNA"/>
</dbReference>
<dbReference type="Proteomes" id="UP000601055">
    <property type="component" value="Unassembled WGS sequence"/>
</dbReference>
<sequence>MDESFYVKVNGIIYEVIPEENNTYTIFKWGAEYTQIVRNKNLKWMRIDYKTDMPIVEVNDEVEDIGEAIVKHLA</sequence>
<evidence type="ECO:0000313" key="2">
    <source>
        <dbReference type="Proteomes" id="UP000601055"/>
    </source>
</evidence>
<evidence type="ECO:0000313" key="1">
    <source>
        <dbReference type="EMBL" id="MBB2146322.1"/>
    </source>
</evidence>
<dbReference type="AlphaFoldDB" id="A0A923IXH2"/>
<organism evidence="1 2">
    <name type="scientific">Pedobacter planticolens</name>
    <dbReference type="NCBI Taxonomy" id="2679964"/>
    <lineage>
        <taxon>Bacteria</taxon>
        <taxon>Pseudomonadati</taxon>
        <taxon>Bacteroidota</taxon>
        <taxon>Sphingobacteriia</taxon>
        <taxon>Sphingobacteriales</taxon>
        <taxon>Sphingobacteriaceae</taxon>
        <taxon>Pedobacter</taxon>
    </lineage>
</organism>
<protein>
    <submittedName>
        <fullName evidence="1">Uncharacterized protein</fullName>
    </submittedName>
</protein>
<comment type="caution">
    <text evidence="1">The sequence shown here is derived from an EMBL/GenBank/DDBJ whole genome shotgun (WGS) entry which is preliminary data.</text>
</comment>
<name>A0A923IXH2_9SPHI</name>